<accession>A0A0A8ZBT4</accession>
<organism evidence="1">
    <name type="scientific">Arundo donax</name>
    <name type="common">Giant reed</name>
    <name type="synonym">Donax arundinaceus</name>
    <dbReference type="NCBI Taxonomy" id="35708"/>
    <lineage>
        <taxon>Eukaryota</taxon>
        <taxon>Viridiplantae</taxon>
        <taxon>Streptophyta</taxon>
        <taxon>Embryophyta</taxon>
        <taxon>Tracheophyta</taxon>
        <taxon>Spermatophyta</taxon>
        <taxon>Magnoliopsida</taxon>
        <taxon>Liliopsida</taxon>
        <taxon>Poales</taxon>
        <taxon>Poaceae</taxon>
        <taxon>PACMAD clade</taxon>
        <taxon>Arundinoideae</taxon>
        <taxon>Arundineae</taxon>
        <taxon>Arundo</taxon>
    </lineage>
</organism>
<dbReference type="EMBL" id="GBRH01262802">
    <property type="protein sequence ID" value="JAD35093.1"/>
    <property type="molecule type" value="Transcribed_RNA"/>
</dbReference>
<sequence length="58" mass="7125">MSMFILLLTNKRIKLYVSIVSKSKFQHARKEHITRTGKQKMEYIRVKHRIHLLEFKIR</sequence>
<protein>
    <submittedName>
        <fullName evidence="1">Uncharacterized protein</fullName>
    </submittedName>
</protein>
<proteinExistence type="predicted"/>
<reference evidence="1" key="1">
    <citation type="submission" date="2014-09" db="EMBL/GenBank/DDBJ databases">
        <authorList>
            <person name="Magalhaes I.L.F."/>
            <person name="Oliveira U."/>
            <person name="Santos F.R."/>
            <person name="Vidigal T.H.D.A."/>
            <person name="Brescovit A.D."/>
            <person name="Santos A.J."/>
        </authorList>
    </citation>
    <scope>NUCLEOTIDE SEQUENCE</scope>
    <source>
        <tissue evidence="1">Shoot tissue taken approximately 20 cm above the soil surface</tissue>
    </source>
</reference>
<name>A0A0A8ZBT4_ARUDO</name>
<evidence type="ECO:0000313" key="1">
    <source>
        <dbReference type="EMBL" id="JAD35093.1"/>
    </source>
</evidence>
<reference evidence="1" key="2">
    <citation type="journal article" date="2015" name="Data Brief">
        <title>Shoot transcriptome of the giant reed, Arundo donax.</title>
        <authorList>
            <person name="Barrero R.A."/>
            <person name="Guerrero F.D."/>
            <person name="Moolhuijzen P."/>
            <person name="Goolsby J.A."/>
            <person name="Tidwell J."/>
            <person name="Bellgard S.E."/>
            <person name="Bellgard M.I."/>
        </authorList>
    </citation>
    <scope>NUCLEOTIDE SEQUENCE</scope>
    <source>
        <tissue evidence="1">Shoot tissue taken approximately 20 cm above the soil surface</tissue>
    </source>
</reference>
<dbReference type="AlphaFoldDB" id="A0A0A8ZBT4"/>